<feature type="domain" description="Dynein heavy chain C-terminal" evidence="1">
    <location>
        <begin position="1"/>
        <end position="81"/>
    </location>
</feature>
<dbReference type="InterPro" id="IPR043160">
    <property type="entry name" value="Dynein_C_barrel"/>
</dbReference>
<dbReference type="InterPro" id="IPR026983">
    <property type="entry name" value="DHC"/>
</dbReference>
<proteinExistence type="predicted"/>
<comment type="caution">
    <text evidence="2">The sequence shown here is derived from an EMBL/GenBank/DDBJ whole genome shotgun (WGS) entry which is preliminary data.</text>
</comment>
<protein>
    <submittedName>
        <fullName evidence="2">Dynein heavy chain 2</fullName>
    </submittedName>
</protein>
<dbReference type="GO" id="GO:0007018">
    <property type="term" value="P:microtubule-based movement"/>
    <property type="evidence" value="ECO:0007669"/>
    <property type="project" value="InterPro"/>
</dbReference>
<dbReference type="Proteomes" id="UP000485058">
    <property type="component" value="Unassembled WGS sequence"/>
</dbReference>
<accession>A0A6A0AHM6</accession>
<dbReference type="AlphaFoldDB" id="A0A6A0AHM6"/>
<dbReference type="Pfam" id="PF18199">
    <property type="entry name" value="Dynein_C"/>
    <property type="match status" value="1"/>
</dbReference>
<evidence type="ECO:0000313" key="2">
    <source>
        <dbReference type="EMBL" id="GFH32148.1"/>
    </source>
</evidence>
<dbReference type="GO" id="GO:0030286">
    <property type="term" value="C:dynein complex"/>
    <property type="evidence" value="ECO:0007669"/>
    <property type="project" value="InterPro"/>
</dbReference>
<feature type="non-terminal residue" evidence="2">
    <location>
        <position position="1"/>
    </location>
</feature>
<evidence type="ECO:0000313" key="3">
    <source>
        <dbReference type="Proteomes" id="UP000485058"/>
    </source>
</evidence>
<organism evidence="2 3">
    <name type="scientific">Haematococcus lacustris</name>
    <name type="common">Green alga</name>
    <name type="synonym">Haematococcus pluvialis</name>
    <dbReference type="NCBI Taxonomy" id="44745"/>
    <lineage>
        <taxon>Eukaryota</taxon>
        <taxon>Viridiplantae</taxon>
        <taxon>Chlorophyta</taxon>
        <taxon>core chlorophytes</taxon>
        <taxon>Chlorophyceae</taxon>
        <taxon>CS clade</taxon>
        <taxon>Chlamydomonadales</taxon>
        <taxon>Haematococcaceae</taxon>
        <taxon>Haematococcus</taxon>
    </lineage>
</organism>
<dbReference type="InterPro" id="IPR041228">
    <property type="entry name" value="Dynein_C"/>
</dbReference>
<dbReference type="Gene3D" id="3.10.490.20">
    <property type="match status" value="1"/>
</dbReference>
<keyword evidence="3" id="KW-1185">Reference proteome</keyword>
<dbReference type="EMBL" id="BLLF01006307">
    <property type="protein sequence ID" value="GFH32148.1"/>
    <property type="molecule type" value="Genomic_DNA"/>
</dbReference>
<dbReference type="GO" id="GO:0045505">
    <property type="term" value="F:dynein intermediate chain binding"/>
    <property type="evidence" value="ECO:0007669"/>
    <property type="project" value="InterPro"/>
</dbReference>
<gene>
    <name evidence="2" type="ORF">HaLaN_31318</name>
</gene>
<name>A0A6A0AHM6_HAELA</name>
<reference evidence="2 3" key="1">
    <citation type="submission" date="2020-02" db="EMBL/GenBank/DDBJ databases">
        <title>Draft genome sequence of Haematococcus lacustris strain NIES-144.</title>
        <authorList>
            <person name="Morimoto D."/>
            <person name="Nakagawa S."/>
            <person name="Yoshida T."/>
            <person name="Sawayama S."/>
        </authorList>
    </citation>
    <scope>NUCLEOTIDE SEQUENCE [LARGE SCALE GENOMIC DNA]</scope>
    <source>
        <strain evidence="2 3">NIES-144</strain>
    </source>
</reference>
<dbReference type="Gene3D" id="1.20.1270.280">
    <property type="match status" value="1"/>
</dbReference>
<evidence type="ECO:0000259" key="1">
    <source>
        <dbReference type="Pfam" id="PF18199"/>
    </source>
</evidence>
<sequence>VPEMWAGKAYPSLKPLSSWVTDLLERCRFVSDWIEHGCPAAYWISGFFFPQAFLTGTLQNYARKNTLPIDTVSFSFQIMDSLEV</sequence>
<dbReference type="GO" id="GO:0051959">
    <property type="term" value="F:dynein light intermediate chain binding"/>
    <property type="evidence" value="ECO:0007669"/>
    <property type="project" value="InterPro"/>
</dbReference>
<dbReference type="PANTHER" id="PTHR22878:SF73">
    <property type="entry name" value="DYNEIN AXONEMAL HEAVY CHAIN 1"/>
    <property type="match status" value="1"/>
</dbReference>
<dbReference type="PANTHER" id="PTHR22878">
    <property type="entry name" value="DYNEIN HEAVY CHAIN 6, AXONEMAL-LIKE-RELATED"/>
    <property type="match status" value="1"/>
</dbReference>